<organism evidence="1 2">
    <name type="scientific">Mycobacterium lehmannii</name>
    <dbReference type="NCBI Taxonomy" id="2048550"/>
    <lineage>
        <taxon>Bacteria</taxon>
        <taxon>Bacillati</taxon>
        <taxon>Actinomycetota</taxon>
        <taxon>Actinomycetes</taxon>
        <taxon>Mycobacteriales</taxon>
        <taxon>Mycobacteriaceae</taxon>
        <taxon>Mycobacterium</taxon>
    </lineage>
</organism>
<keyword evidence="2" id="KW-1185">Reference proteome</keyword>
<dbReference type="RefSeq" id="WP_064398459.1">
    <property type="nucleotide sequence ID" value="NZ_LQIR01000034.1"/>
</dbReference>
<name>A0A101A3J8_9MYCO</name>
<protein>
    <submittedName>
        <fullName evidence="1">Uncharacterized protein</fullName>
    </submittedName>
</protein>
<reference evidence="1 2" key="1">
    <citation type="submission" date="2016-01" db="EMBL/GenBank/DDBJ databases">
        <authorList>
            <consortium name="TB Trials Study Group"/>
            <person name="Sutton G."/>
            <person name="Brinkac L."/>
            <person name="Sanka R."/>
            <person name="Adams M."/>
            <person name="Lau E.L."/>
            <person name="Macaden R."/>
            <person name="Grewal H.M.S."/>
        </authorList>
    </citation>
    <scope>NUCLEOTIDE SEQUENCE [LARGE SCALE GENOMIC DNA]</scope>
    <source>
        <strain evidence="1 2">IS-1744</strain>
    </source>
</reference>
<evidence type="ECO:0000313" key="2">
    <source>
        <dbReference type="Proteomes" id="UP000053707"/>
    </source>
</evidence>
<dbReference type="AlphaFoldDB" id="A0A101A3J8"/>
<comment type="caution">
    <text evidence="1">The sequence shown here is derived from an EMBL/GenBank/DDBJ whole genome shotgun (WGS) entry which is preliminary data.</text>
</comment>
<evidence type="ECO:0000313" key="1">
    <source>
        <dbReference type="EMBL" id="KUI12336.1"/>
    </source>
</evidence>
<gene>
    <name evidence="1" type="ORF">AU192_19915</name>
</gene>
<sequence>MTSLAIVRAVYGVALLVAPDMFHGRPRTERLTTATRRSMRILAARQLFEASVCGVDPSKCLLRMEAVVDVIHAGTMVVVAAATSHASTRRAAAVNVATAALFVGADTVAARRARSDHASPSGANNLLLARDRVAGWCCRTLPYPVGSK</sequence>
<proteinExistence type="predicted"/>
<dbReference type="Proteomes" id="UP000053707">
    <property type="component" value="Unassembled WGS sequence"/>
</dbReference>
<accession>A0A101A3J8</accession>
<dbReference type="EMBL" id="LQIR01000034">
    <property type="protein sequence ID" value="KUI12336.1"/>
    <property type="molecule type" value="Genomic_DNA"/>
</dbReference>